<dbReference type="Gene3D" id="2.60.120.10">
    <property type="entry name" value="Jelly Rolls"/>
    <property type="match status" value="1"/>
</dbReference>
<dbReference type="Pfam" id="PF07883">
    <property type="entry name" value="Cupin_2"/>
    <property type="match status" value="1"/>
</dbReference>
<dbReference type="InterPro" id="IPR014710">
    <property type="entry name" value="RmlC-like_jellyroll"/>
</dbReference>
<dbReference type="InterPro" id="IPR053146">
    <property type="entry name" value="QDO-like"/>
</dbReference>
<organism evidence="2 3">
    <name type="scientific">Rhizobium rosettiformans W3</name>
    <dbReference type="NCBI Taxonomy" id="538378"/>
    <lineage>
        <taxon>Bacteria</taxon>
        <taxon>Pseudomonadati</taxon>
        <taxon>Pseudomonadota</taxon>
        <taxon>Alphaproteobacteria</taxon>
        <taxon>Hyphomicrobiales</taxon>
        <taxon>Rhizobiaceae</taxon>
        <taxon>Rhizobium/Agrobacterium group</taxon>
        <taxon>Rhizobium</taxon>
    </lineage>
</organism>
<dbReference type="CDD" id="cd02208">
    <property type="entry name" value="cupin_RmlC-like"/>
    <property type="match status" value="1"/>
</dbReference>
<accession>A0A4S8PTU3</accession>
<dbReference type="PANTHER" id="PTHR36440">
    <property type="entry name" value="PUTATIVE (AFU_ORTHOLOGUE AFUA_8G07350)-RELATED"/>
    <property type="match status" value="1"/>
</dbReference>
<dbReference type="AlphaFoldDB" id="A0A4S8PTU3"/>
<dbReference type="SUPFAM" id="SSF51182">
    <property type="entry name" value="RmlC-like cupins"/>
    <property type="match status" value="1"/>
</dbReference>
<sequence length="279" mass="30481">MQQASSPSRRLPACSASHRSSTVRSRYANPVIVAAKTVFEAETLTIYTLFIARDTCPRASNTHSKPRSARSKAMREALVPAGTRILNSFNKETFVFTHPYEDTISSRMDVVLGKGGSGGGNAVAHIHPETDEIFTVNSGQVMVMIDGQEHYASEGQSITVPKGASHFFRNVFDGDTHLTVTFVTAQQHLRFFLNLARWTSEQPGYFKPDGSVKLLPIALGLNAFRDHLYISGPPVVVQKLLFAALAPIARIMGYRLAVAPRSASRQVEPEHEGSLVSGL</sequence>
<comment type="caution">
    <text evidence="2">The sequence shown here is derived from an EMBL/GenBank/DDBJ whole genome shotgun (WGS) entry which is preliminary data.</text>
</comment>
<dbReference type="InterPro" id="IPR011051">
    <property type="entry name" value="RmlC_Cupin_sf"/>
</dbReference>
<reference evidence="2 3" key="1">
    <citation type="submission" date="2019-04" db="EMBL/GenBank/DDBJ databases">
        <title>genome sequence of strain W3.</title>
        <authorList>
            <person name="Gao J."/>
            <person name="Sun J."/>
        </authorList>
    </citation>
    <scope>NUCLEOTIDE SEQUENCE [LARGE SCALE GENOMIC DNA]</scope>
    <source>
        <strain evidence="2 3">W3</strain>
    </source>
</reference>
<evidence type="ECO:0000259" key="1">
    <source>
        <dbReference type="Pfam" id="PF07883"/>
    </source>
</evidence>
<dbReference type="Proteomes" id="UP000307378">
    <property type="component" value="Unassembled WGS sequence"/>
</dbReference>
<evidence type="ECO:0000313" key="3">
    <source>
        <dbReference type="Proteomes" id="UP000307378"/>
    </source>
</evidence>
<dbReference type="EMBL" id="STGU01000018">
    <property type="protein sequence ID" value="THV31769.1"/>
    <property type="molecule type" value="Genomic_DNA"/>
</dbReference>
<proteinExistence type="predicted"/>
<evidence type="ECO:0000313" key="2">
    <source>
        <dbReference type="EMBL" id="THV31769.1"/>
    </source>
</evidence>
<gene>
    <name evidence="2" type="ORF">FAA86_21495</name>
</gene>
<name>A0A4S8PTU3_9HYPH</name>
<dbReference type="InterPro" id="IPR013096">
    <property type="entry name" value="Cupin_2"/>
</dbReference>
<feature type="domain" description="Cupin type-2" evidence="1">
    <location>
        <begin position="119"/>
        <end position="181"/>
    </location>
</feature>
<protein>
    <submittedName>
        <fullName evidence="2">Cupin domain-containing protein</fullName>
    </submittedName>
</protein>
<dbReference type="PANTHER" id="PTHR36440:SF1">
    <property type="entry name" value="PUTATIVE (AFU_ORTHOLOGUE AFUA_8G07350)-RELATED"/>
    <property type="match status" value="1"/>
</dbReference>